<evidence type="ECO:0000256" key="5">
    <source>
        <dbReference type="ARBA" id="ARBA00022692"/>
    </source>
</evidence>
<reference evidence="11 12" key="1">
    <citation type="submission" date="2016-05" db="EMBL/GenBank/DDBJ databases">
        <title>Single-cell genome of chain-forming Candidatus Thiomargarita nelsonii and comparison to other large sulfur-oxidizing bacteria.</title>
        <authorList>
            <person name="Winkel M."/>
            <person name="Salman V."/>
            <person name="Woyke T."/>
            <person name="Schulz-Vogt H."/>
            <person name="Richter M."/>
            <person name="Flood B."/>
            <person name="Bailey J."/>
            <person name="Amann R."/>
            <person name="Mussmann M."/>
        </authorList>
    </citation>
    <scope>NUCLEOTIDE SEQUENCE [LARGE SCALE GENOMIC DNA]</scope>
    <source>
        <strain evidence="11 12">THI036</strain>
    </source>
</reference>
<dbReference type="EMBL" id="LUTY01000460">
    <property type="protein sequence ID" value="OAD23262.1"/>
    <property type="molecule type" value="Genomic_DNA"/>
</dbReference>
<evidence type="ECO:0000256" key="7">
    <source>
        <dbReference type="ARBA" id="ARBA00023065"/>
    </source>
</evidence>
<protein>
    <submittedName>
        <fullName evidence="11">Sodium/hydrogen antiporter family protein</fullName>
    </submittedName>
</protein>
<feature type="transmembrane region" description="Helical" evidence="9">
    <location>
        <begin position="228"/>
        <end position="247"/>
    </location>
</feature>
<comment type="caution">
    <text evidence="11">The sequence shown here is derived from an EMBL/GenBank/DDBJ whole genome shotgun (WGS) entry which is preliminary data.</text>
</comment>
<dbReference type="PANTHER" id="PTHR42751">
    <property type="entry name" value="SODIUM/HYDROGEN EXCHANGER FAMILY/TRKA DOMAIN PROTEIN"/>
    <property type="match status" value="1"/>
</dbReference>
<keyword evidence="7" id="KW-0406">Ion transport</keyword>
<comment type="subcellular location">
    <subcellularLocation>
        <location evidence="1">Membrane</location>
        <topology evidence="1">Multi-pass membrane protein</topology>
    </subcellularLocation>
</comment>
<evidence type="ECO:0000313" key="11">
    <source>
        <dbReference type="EMBL" id="OAD23262.1"/>
    </source>
</evidence>
<dbReference type="Proteomes" id="UP000076962">
    <property type="component" value="Unassembled WGS sequence"/>
</dbReference>
<feature type="transmembrane region" description="Helical" evidence="9">
    <location>
        <begin position="130"/>
        <end position="149"/>
    </location>
</feature>
<feature type="transmembrane region" description="Helical" evidence="9">
    <location>
        <begin position="161"/>
        <end position="181"/>
    </location>
</feature>
<sequence>MATLTKLFILPLCMHSDPIVFHIFVIFTGSAILATLALYARQALLVGYIVWGILLGPSAFAIIKDTSIITQIAQIGIIFLLFLLGLNLQPQDLLRTVRKTTVVTIISSLVFGGLGFGIAWAFGFDFWENLLIGASVMFSSTIIGLKLLPTTVLHHKHAGELMVSILLLQDLIAIVVLLILQGTRDGGTSIIDIGLLILGLPLLIGFALLFERYILIKLICSFDKIQEYIFLVTIGWCLGMAELATFLSLSHEIGAFIGGVVLASSPIARFIAESLKPLRDFFLVIFFFALGASLNLNVLYTVLLPATVLASMMLFVKPFIFKYLMVKGGEPAPLSLEIGVRLGQISEFSLLIAVVALSTGVISDKASYLIQAATIITFMASSYYIVITYPTPIAVSDRLRRD</sequence>
<evidence type="ECO:0000313" key="12">
    <source>
        <dbReference type="Proteomes" id="UP000076962"/>
    </source>
</evidence>
<keyword evidence="8 9" id="KW-0472">Membrane</keyword>
<feature type="transmembrane region" description="Helical" evidence="9">
    <location>
        <begin position="69"/>
        <end position="88"/>
    </location>
</feature>
<organism evidence="11 12">
    <name type="scientific">Candidatus Thiomargarita nelsonii</name>
    <dbReference type="NCBI Taxonomy" id="1003181"/>
    <lineage>
        <taxon>Bacteria</taxon>
        <taxon>Pseudomonadati</taxon>
        <taxon>Pseudomonadota</taxon>
        <taxon>Gammaproteobacteria</taxon>
        <taxon>Thiotrichales</taxon>
        <taxon>Thiotrichaceae</taxon>
        <taxon>Thiomargarita</taxon>
    </lineage>
</organism>
<keyword evidence="4" id="KW-0050">Antiport</keyword>
<dbReference type="Pfam" id="PF00999">
    <property type="entry name" value="Na_H_Exchanger"/>
    <property type="match status" value="1"/>
</dbReference>
<feature type="transmembrane region" description="Helical" evidence="9">
    <location>
        <begin position="193"/>
        <end position="216"/>
    </location>
</feature>
<evidence type="ECO:0000256" key="3">
    <source>
        <dbReference type="ARBA" id="ARBA00022448"/>
    </source>
</evidence>
<evidence type="ECO:0000256" key="2">
    <source>
        <dbReference type="ARBA" id="ARBA00005551"/>
    </source>
</evidence>
<dbReference type="GO" id="GO:0015297">
    <property type="term" value="F:antiporter activity"/>
    <property type="evidence" value="ECO:0007669"/>
    <property type="project" value="UniProtKB-KW"/>
</dbReference>
<evidence type="ECO:0000259" key="10">
    <source>
        <dbReference type="Pfam" id="PF00999"/>
    </source>
</evidence>
<keyword evidence="6 9" id="KW-1133">Transmembrane helix</keyword>
<feature type="transmembrane region" description="Helical" evidence="9">
    <location>
        <begin position="100"/>
        <end position="124"/>
    </location>
</feature>
<feature type="transmembrane region" description="Helical" evidence="9">
    <location>
        <begin position="45"/>
        <end position="63"/>
    </location>
</feature>
<evidence type="ECO:0000256" key="1">
    <source>
        <dbReference type="ARBA" id="ARBA00004141"/>
    </source>
</evidence>
<dbReference type="Gene3D" id="1.20.1530.20">
    <property type="match status" value="1"/>
</dbReference>
<dbReference type="InterPro" id="IPR038770">
    <property type="entry name" value="Na+/solute_symporter_sf"/>
</dbReference>
<keyword evidence="12" id="KW-1185">Reference proteome</keyword>
<feature type="transmembrane region" description="Helical" evidence="9">
    <location>
        <begin position="281"/>
        <end position="300"/>
    </location>
</feature>
<evidence type="ECO:0000256" key="6">
    <source>
        <dbReference type="ARBA" id="ARBA00022989"/>
    </source>
</evidence>
<accession>A0A176S567</accession>
<dbReference type="PANTHER" id="PTHR42751:SF3">
    <property type="entry name" value="SODIUM_GLUTAMATE SYMPORTER"/>
    <property type="match status" value="1"/>
</dbReference>
<dbReference type="GO" id="GO:1902600">
    <property type="term" value="P:proton transmembrane transport"/>
    <property type="evidence" value="ECO:0007669"/>
    <property type="project" value="InterPro"/>
</dbReference>
<evidence type="ECO:0000256" key="9">
    <source>
        <dbReference type="SAM" id="Phobius"/>
    </source>
</evidence>
<feature type="domain" description="Cation/H+ exchanger transmembrane" evidence="10">
    <location>
        <begin position="33"/>
        <end position="379"/>
    </location>
</feature>
<keyword evidence="3" id="KW-0813">Transport</keyword>
<dbReference type="InterPro" id="IPR006153">
    <property type="entry name" value="Cation/H_exchanger_TM"/>
</dbReference>
<name>A0A176S567_9GAMM</name>
<feature type="transmembrane region" description="Helical" evidence="9">
    <location>
        <begin position="20"/>
        <end position="38"/>
    </location>
</feature>
<keyword evidence="5 9" id="KW-0812">Transmembrane</keyword>
<dbReference type="AlphaFoldDB" id="A0A176S567"/>
<evidence type="ECO:0000256" key="8">
    <source>
        <dbReference type="ARBA" id="ARBA00023136"/>
    </source>
</evidence>
<feature type="transmembrane region" description="Helical" evidence="9">
    <location>
        <begin position="368"/>
        <end position="391"/>
    </location>
</feature>
<dbReference type="GO" id="GO:0016020">
    <property type="term" value="C:membrane"/>
    <property type="evidence" value="ECO:0007669"/>
    <property type="project" value="UniProtKB-SubCell"/>
</dbReference>
<evidence type="ECO:0000256" key="4">
    <source>
        <dbReference type="ARBA" id="ARBA00022449"/>
    </source>
</evidence>
<feature type="transmembrane region" description="Helical" evidence="9">
    <location>
        <begin position="253"/>
        <end position="272"/>
    </location>
</feature>
<dbReference type="PATRIC" id="fig|1003181.4.peg.1320"/>
<proteinExistence type="inferred from homology"/>
<gene>
    <name evidence="11" type="ORF">THIOM_000910</name>
</gene>
<comment type="similarity">
    <text evidence="2">Belongs to the monovalent cation:proton antiporter 2 (CPA2) transporter (TC 2.A.37) family.</text>
</comment>